<keyword evidence="4" id="KW-0285">Flavoprotein</keyword>
<evidence type="ECO:0000256" key="3">
    <source>
        <dbReference type="PIRSR" id="PIRSR000137-2"/>
    </source>
</evidence>
<evidence type="ECO:0000259" key="5">
    <source>
        <dbReference type="PROSITE" id="PS00623"/>
    </source>
</evidence>
<sequence length="592" mass="64531">MAHTKVVGYKMQSCPHDMGELFTNIPPGGTAGCLLAHRLSTSAARPSVLVLEAGSQPDGEYLTAPFHRCHPLMLRPDLDHGYVSEAEPRLNGREIAYTRGKGLGGSSILNFGVYLYGSKEDYNRWGDEVGDAEWKWDSVKDSFHAIETYDFEGIREYAHLADPSGEGHGTAGGVRVGLPPVLEKGVVPQMEALRDAGEKLNKDPNSGDPIGMSVFPMSYDKRGRCTSAMAHLMESPSNLEVWTGATVRDLVFEGERVVGVRTADGREASASKDVILCGGAIDTPKLLLLNGIGPKAELEALDIKVRKDLPGVGKHLQDHVLTFISVEVDSSVNDRWTFESNPELIAAAQDSWNKDRTGALSLQQSVMWGGFHKLPGLENTPEFQSLPKAEQEFLSRDAVPIYEFINGALMWPPGTQLDASSTYMTFLAFLMNPQSEGSVTLRSKNADDKPIINLNFLSHPYDALVFREAIRETWNKIVLNPVIAPTVKRTLCGPASTSDADIDAFAKDNANTVWHANGTVKMGREGEAGACVDSSGRVFGVRGLRVADLSVCPHTTNNHTQATAYLVGQKMGEKLCREYGLEKGLRKVDSKM</sequence>
<dbReference type="SUPFAM" id="SSF51905">
    <property type="entry name" value="FAD/NAD(P)-binding domain"/>
    <property type="match status" value="1"/>
</dbReference>
<dbReference type="InterPro" id="IPR007867">
    <property type="entry name" value="GMC_OxRtase_C"/>
</dbReference>
<evidence type="ECO:0000256" key="4">
    <source>
        <dbReference type="RuleBase" id="RU003968"/>
    </source>
</evidence>
<dbReference type="HOGENOM" id="CLU_002865_6_3_1"/>
<dbReference type="GO" id="GO:0016491">
    <property type="term" value="F:oxidoreductase activity"/>
    <property type="evidence" value="ECO:0000318"/>
    <property type="project" value="GO_Central"/>
</dbReference>
<dbReference type="InParanoid" id="Q0UI63"/>
<feature type="domain" description="Glucose-methanol-choline oxidoreductase N-terminal" evidence="5">
    <location>
        <begin position="100"/>
        <end position="123"/>
    </location>
</feature>
<evidence type="ECO:0000313" key="6">
    <source>
        <dbReference type="EMBL" id="EAT83719.2"/>
    </source>
</evidence>
<evidence type="ECO:0000313" key="7">
    <source>
        <dbReference type="Proteomes" id="UP000001055"/>
    </source>
</evidence>
<dbReference type="PIRSF" id="PIRSF000137">
    <property type="entry name" value="Alcohol_oxidase"/>
    <property type="match status" value="1"/>
</dbReference>
<dbReference type="InterPro" id="IPR036188">
    <property type="entry name" value="FAD/NAD-bd_sf"/>
</dbReference>
<dbReference type="eggNOG" id="KOG1238">
    <property type="taxonomic scope" value="Eukaryota"/>
</dbReference>
<accession>Q0UI63</accession>
<dbReference type="InterPro" id="IPR000172">
    <property type="entry name" value="GMC_OxRdtase_N"/>
</dbReference>
<comment type="cofactor">
    <cofactor evidence="3">
        <name>FAD</name>
        <dbReference type="ChEBI" id="CHEBI:57692"/>
    </cofactor>
</comment>
<dbReference type="GO" id="GO:0016614">
    <property type="term" value="F:oxidoreductase activity, acting on CH-OH group of donors"/>
    <property type="evidence" value="ECO:0007669"/>
    <property type="project" value="InterPro"/>
</dbReference>
<feature type="binding site" evidence="3">
    <location>
        <begin position="514"/>
        <end position="515"/>
    </location>
    <ligand>
        <name>FAD</name>
        <dbReference type="ChEBI" id="CHEBI:57692"/>
    </ligand>
</feature>
<reference evidence="7" key="1">
    <citation type="journal article" date="2007" name="Plant Cell">
        <title>Dothideomycete-plant interactions illuminated by genome sequencing and EST analysis of the wheat pathogen Stagonospora nodorum.</title>
        <authorList>
            <person name="Hane J.K."/>
            <person name="Lowe R.G."/>
            <person name="Solomon P.S."/>
            <person name="Tan K.C."/>
            <person name="Schoch C.L."/>
            <person name="Spatafora J.W."/>
            <person name="Crous P.W."/>
            <person name="Kodira C."/>
            <person name="Birren B.W."/>
            <person name="Galagan J.E."/>
            <person name="Torriani S.F."/>
            <person name="McDonald B.A."/>
            <person name="Oliver R.P."/>
        </authorList>
    </citation>
    <scope>NUCLEOTIDE SEQUENCE [LARGE SCALE GENOMIC DNA]</scope>
    <source>
        <strain evidence="7">SN15 / ATCC MYA-4574 / FGSC 10173</strain>
    </source>
</reference>
<evidence type="ECO:0000256" key="2">
    <source>
        <dbReference type="PIRSR" id="PIRSR000137-1"/>
    </source>
</evidence>
<dbReference type="PANTHER" id="PTHR11552:SF134">
    <property type="entry name" value="GLUCOSE-METHANOL-CHOLINE OXIDOREDUCTASE N-TERMINAL DOMAIN-CONTAINING PROTEIN"/>
    <property type="match status" value="1"/>
</dbReference>
<dbReference type="GO" id="GO:0050660">
    <property type="term" value="F:flavin adenine dinucleotide binding"/>
    <property type="evidence" value="ECO:0007669"/>
    <property type="project" value="InterPro"/>
</dbReference>
<comment type="similarity">
    <text evidence="1 4">Belongs to the GMC oxidoreductase family.</text>
</comment>
<dbReference type="PROSITE" id="PS00623">
    <property type="entry name" value="GMC_OXRED_1"/>
    <property type="match status" value="1"/>
</dbReference>
<dbReference type="Proteomes" id="UP000001055">
    <property type="component" value="Unassembled WGS sequence"/>
</dbReference>
<feature type="active site" description="Proton acceptor" evidence="2">
    <location>
        <position position="559"/>
    </location>
</feature>
<dbReference type="Pfam" id="PF00732">
    <property type="entry name" value="GMC_oxred_N"/>
    <property type="match status" value="1"/>
</dbReference>
<dbReference type="Gene3D" id="3.30.560.10">
    <property type="entry name" value="Glucose Oxidase, domain 3"/>
    <property type="match status" value="1"/>
</dbReference>
<protein>
    <recommendedName>
        <fullName evidence="5">Glucose-methanol-choline oxidoreductase N-terminal domain-containing protein</fullName>
    </recommendedName>
</protein>
<dbReference type="EMBL" id="CH445337">
    <property type="protein sequence ID" value="EAT83719.2"/>
    <property type="molecule type" value="Genomic_DNA"/>
</dbReference>
<dbReference type="AlphaFoldDB" id="Q0UI63"/>
<dbReference type="KEGG" id="pno:SNOG_08551"/>
<dbReference type="GeneID" id="5975760"/>
<dbReference type="InterPro" id="IPR012132">
    <property type="entry name" value="GMC_OxRdtase"/>
</dbReference>
<proteinExistence type="inferred from homology"/>
<dbReference type="PROSITE" id="PS51257">
    <property type="entry name" value="PROKAR_LIPOPROTEIN"/>
    <property type="match status" value="1"/>
</dbReference>
<evidence type="ECO:0000256" key="1">
    <source>
        <dbReference type="ARBA" id="ARBA00010790"/>
    </source>
</evidence>
<organism evidence="6 7">
    <name type="scientific">Phaeosphaeria nodorum (strain SN15 / ATCC MYA-4574 / FGSC 10173)</name>
    <name type="common">Glume blotch fungus</name>
    <name type="synonym">Parastagonospora nodorum</name>
    <dbReference type="NCBI Taxonomy" id="321614"/>
    <lineage>
        <taxon>Eukaryota</taxon>
        <taxon>Fungi</taxon>
        <taxon>Dikarya</taxon>
        <taxon>Ascomycota</taxon>
        <taxon>Pezizomycotina</taxon>
        <taxon>Dothideomycetes</taxon>
        <taxon>Pleosporomycetidae</taxon>
        <taxon>Pleosporales</taxon>
        <taxon>Pleosporineae</taxon>
        <taxon>Phaeosphaeriaceae</taxon>
        <taxon>Parastagonospora</taxon>
    </lineage>
</organism>
<dbReference type="VEuPathDB" id="FungiDB:JI435_085510"/>
<dbReference type="Gene3D" id="3.50.50.60">
    <property type="entry name" value="FAD/NAD(P)-binding domain"/>
    <property type="match status" value="1"/>
</dbReference>
<keyword evidence="3 4" id="KW-0274">FAD</keyword>
<feature type="binding site" evidence="3">
    <location>
        <position position="247"/>
    </location>
    <ligand>
        <name>FAD</name>
        <dbReference type="ChEBI" id="CHEBI:57692"/>
    </ligand>
</feature>
<dbReference type="PANTHER" id="PTHR11552">
    <property type="entry name" value="GLUCOSE-METHANOL-CHOLINE GMC OXIDOREDUCTASE"/>
    <property type="match status" value="1"/>
</dbReference>
<feature type="binding site" evidence="3">
    <location>
        <begin position="110"/>
        <end position="113"/>
    </location>
    <ligand>
        <name>FAD</name>
        <dbReference type="ChEBI" id="CHEBI:57692"/>
    </ligand>
</feature>
<dbReference type="RefSeq" id="XP_001798861.1">
    <property type="nucleotide sequence ID" value="XM_001798809.1"/>
</dbReference>
<name>Q0UI63_PHANO</name>
<gene>
    <name evidence="6" type="ORF">SNOG_08551</name>
</gene>
<dbReference type="SUPFAM" id="SSF54373">
    <property type="entry name" value="FAD-linked reductases, C-terminal domain"/>
    <property type="match status" value="1"/>
</dbReference>
<dbReference type="Pfam" id="PF05199">
    <property type="entry name" value="GMC_oxred_C"/>
    <property type="match status" value="1"/>
</dbReference>
<feature type="active site" description="Proton donor" evidence="2">
    <location>
        <position position="515"/>
    </location>
</feature>